<dbReference type="GeneID" id="28252461"/>
<evidence type="ECO:0000259" key="1">
    <source>
        <dbReference type="Pfam" id="PF19835"/>
    </source>
</evidence>
<dbReference type="KEGG" id="rmb:K529_021460"/>
<proteinExistence type="predicted"/>
<dbReference type="InterPro" id="IPR045566">
    <property type="entry name" value="SegE-like_GIY-YIG"/>
</dbReference>
<evidence type="ECO:0000313" key="3">
    <source>
        <dbReference type="Proteomes" id="UP000013243"/>
    </source>
</evidence>
<protein>
    <recommendedName>
        <fullName evidence="1">Putative endonuclease SegE-like GIY-YIG domain-containing protein</fullName>
    </recommendedName>
</protein>
<keyword evidence="2" id="KW-0614">Plasmid</keyword>
<dbReference type="EMBL" id="CP015231">
    <property type="protein sequence ID" value="ANP43326.1"/>
    <property type="molecule type" value="Genomic_DNA"/>
</dbReference>
<reference evidence="2 3" key="1">
    <citation type="journal article" date="2016" name="ISME J.">
        <title>Global occurrence and heterogeneity of the Roseobacter-clade species Ruegeria mobilis.</title>
        <authorList>
            <person name="Sonnenschein E."/>
            <person name="Gram L."/>
        </authorList>
    </citation>
    <scope>NUCLEOTIDE SEQUENCE [LARGE SCALE GENOMIC DNA]</scope>
    <source>
        <strain evidence="2 3">F1926</strain>
        <plasmid evidence="2 3">unnamed1</plasmid>
    </source>
</reference>
<accession>A0A1B1A9U9</accession>
<feature type="domain" description="Putative endonuclease SegE-like GIY-YIG" evidence="1">
    <location>
        <begin position="2"/>
        <end position="123"/>
    </location>
</feature>
<sequence>MWIYQGKEFTSADIPEGAEGFVYIITDGNGKKYIGQKRFYSKRKLPPLKGKSRKRTKIVESDWLTYFGSSANVAARLAQEGADAFTREILHICFSKGELHYIETKEIILRDALLRDDYYNGIIQCRINRVHLKNMVA</sequence>
<gene>
    <name evidence="2" type="ORF">K529_021460</name>
</gene>
<organism evidence="2 3">
    <name type="scientific">Tritonibacter mobilis F1926</name>
    <dbReference type="NCBI Taxonomy" id="1265309"/>
    <lineage>
        <taxon>Bacteria</taxon>
        <taxon>Pseudomonadati</taxon>
        <taxon>Pseudomonadota</taxon>
        <taxon>Alphaproteobacteria</taxon>
        <taxon>Rhodobacterales</taxon>
        <taxon>Paracoccaceae</taxon>
        <taxon>Tritonibacter</taxon>
    </lineage>
</organism>
<geneLocation type="plasmid" evidence="2 3">
    <name>unnamed1</name>
</geneLocation>
<dbReference type="Pfam" id="PF19835">
    <property type="entry name" value="SegE_GIY-YIG"/>
    <property type="match status" value="1"/>
</dbReference>
<name>A0A1B1A9U9_9RHOB</name>
<dbReference type="RefSeq" id="WP_005613701.1">
    <property type="nucleotide sequence ID" value="NZ_CP015231.1"/>
</dbReference>
<dbReference type="Proteomes" id="UP000013243">
    <property type="component" value="Plasmid unnamed1"/>
</dbReference>
<dbReference type="OrthoDB" id="8421204at2"/>
<dbReference type="AlphaFoldDB" id="A0A1B1A9U9"/>
<evidence type="ECO:0000313" key="2">
    <source>
        <dbReference type="EMBL" id="ANP43326.1"/>
    </source>
</evidence>